<feature type="region of interest" description="Disordered" evidence="1">
    <location>
        <begin position="55"/>
        <end position="78"/>
    </location>
</feature>
<reference evidence="2" key="1">
    <citation type="journal article" date="2006" name="J. Bacteriol.">
        <title>Intraspecific variability of the terminal inverted repeats of the linear chromosome of Streptomyces ambofaciens.</title>
        <authorList>
            <person name="Choulet F."/>
            <person name="Gallois A."/>
            <person name="Aigle B."/>
            <person name="Mangenot S."/>
            <person name="Gerbaud C."/>
            <person name="Truong C."/>
            <person name="Francou F.X."/>
            <person name="Borges F."/>
            <person name="Fourrier C."/>
            <person name="Guerineau M."/>
            <person name="Decaris B."/>
            <person name="Barbe V."/>
            <person name="Pernodet J.L."/>
            <person name="Leblond P."/>
        </authorList>
    </citation>
    <scope>NUCLEOTIDE SEQUENCE</scope>
    <source>
        <strain evidence="2">DSM40697</strain>
    </source>
</reference>
<name>Q0JWS0_STRAM</name>
<protein>
    <submittedName>
        <fullName evidence="2">Uncharacterized protein</fullName>
    </submittedName>
</protein>
<dbReference type="EMBL" id="AM279694">
    <property type="protein sequence ID" value="CAK50848.1"/>
    <property type="molecule type" value="Genomic_DNA"/>
</dbReference>
<sequence length="78" mass="8445">MNQQASWPVIGSGRWAVVKALTDTYGSRLQLIIADNDTAPLPEGAFSTVELDHDRPMVPGVPHPGPDHTIRTENGDRA</sequence>
<accession>Q0JWS0</accession>
<evidence type="ECO:0000256" key="1">
    <source>
        <dbReference type="SAM" id="MobiDB-lite"/>
    </source>
</evidence>
<organism evidence="2">
    <name type="scientific">Streptomyces ambofaciens</name>
    <dbReference type="NCBI Taxonomy" id="1889"/>
    <lineage>
        <taxon>Bacteria</taxon>
        <taxon>Bacillati</taxon>
        <taxon>Actinomycetota</taxon>
        <taxon>Actinomycetes</taxon>
        <taxon>Kitasatosporales</taxon>
        <taxon>Streptomycetaceae</taxon>
        <taxon>Streptomyces</taxon>
    </lineage>
</organism>
<proteinExistence type="predicted"/>
<gene>
    <name evidence="2" type="ORF">DSMT0004</name>
</gene>
<evidence type="ECO:0000313" key="2">
    <source>
        <dbReference type="EMBL" id="CAK51086.1"/>
    </source>
</evidence>
<feature type="compositionally biased region" description="Basic and acidic residues" evidence="1">
    <location>
        <begin position="65"/>
        <end position="78"/>
    </location>
</feature>
<dbReference type="AlphaFoldDB" id="Q0JWS0"/>
<dbReference type="EMBL" id="AM279695">
    <property type="protein sequence ID" value="CAK51086.1"/>
    <property type="molecule type" value="Genomic_DNA"/>
</dbReference>